<dbReference type="Gene3D" id="3.90.1140.10">
    <property type="entry name" value="Cyclic phosphodiesterase"/>
    <property type="match status" value="1"/>
</dbReference>
<reference evidence="2" key="2">
    <citation type="submission" date="2007-10" db="EMBL/GenBank/DDBJ databases">
        <authorList>
            <person name="Myers G.S."/>
        </authorList>
    </citation>
    <scope>NUCLEOTIDE SEQUENCE [LARGE SCALE GENOMIC DNA]</scope>
</reference>
<keyword evidence="3" id="KW-1185">Reference proteome</keyword>
<dbReference type="InterPro" id="IPR009389">
    <property type="entry name" value="DUF1045"/>
</dbReference>
<name>A8PK34_9COXI</name>
<dbReference type="OrthoDB" id="5660053at2"/>
<dbReference type="AlphaFoldDB" id="A8PK34"/>
<dbReference type="InterPro" id="IPR009097">
    <property type="entry name" value="Cyclic_Pdiesterase"/>
</dbReference>
<comment type="caution">
    <text evidence="2">The sequence shown here is derived from an EMBL/GenBank/DDBJ whole genome shotgun (WGS) entry which is preliminary data.</text>
</comment>
<sequence>MTISKHDCDELTIALIPSNEIVKEAIRLNNQLEQALEDIPNKQNLIHISLFQGRFRCSQLEKIGITLDNLTKPLDPFKLELDAELKESCTNLFWNIKENVQLLRLHTDILKAVSPYREGILPVFKDCYTQLSQAQQQLIDRYGTPHVLQNFNPHITVYYNVDHKKINCVAIKPQPSYLNFSATQLIVGHIGYDGNLEKIYKKFQL</sequence>
<evidence type="ECO:0008006" key="4">
    <source>
        <dbReference type="Google" id="ProtNLM"/>
    </source>
</evidence>
<dbReference type="Proteomes" id="UP000054075">
    <property type="component" value="Unassembled WGS sequence"/>
</dbReference>
<evidence type="ECO:0000256" key="1">
    <source>
        <dbReference type="SAM" id="Coils"/>
    </source>
</evidence>
<organism evidence="2 3">
    <name type="scientific">Rickettsiella grylli</name>
    <dbReference type="NCBI Taxonomy" id="59196"/>
    <lineage>
        <taxon>Bacteria</taxon>
        <taxon>Pseudomonadati</taxon>
        <taxon>Pseudomonadota</taxon>
        <taxon>Gammaproteobacteria</taxon>
        <taxon>Legionellales</taxon>
        <taxon>Coxiellaceae</taxon>
        <taxon>Rickettsiella</taxon>
    </lineage>
</organism>
<dbReference type="SUPFAM" id="SSF55144">
    <property type="entry name" value="LigT-like"/>
    <property type="match status" value="1"/>
</dbReference>
<keyword evidence="1" id="KW-0175">Coiled coil</keyword>
<feature type="coiled-coil region" evidence="1">
    <location>
        <begin position="18"/>
        <end position="45"/>
    </location>
</feature>
<evidence type="ECO:0000313" key="3">
    <source>
        <dbReference type="Proteomes" id="UP000054075"/>
    </source>
</evidence>
<evidence type="ECO:0000313" key="2">
    <source>
        <dbReference type="EMBL" id="EDP46484.1"/>
    </source>
</evidence>
<dbReference type="RefSeq" id="WP_006035460.1">
    <property type="nucleotide sequence ID" value="NZ_AAQJ02000001.1"/>
</dbReference>
<protein>
    <recommendedName>
        <fullName evidence="4">DUF1868 domain-containing protein</fullName>
    </recommendedName>
</protein>
<reference evidence="2" key="1">
    <citation type="submission" date="2006-04" db="EMBL/GenBank/DDBJ databases">
        <authorList>
            <person name="Seshadri R."/>
            <person name="Federici B.A."/>
        </authorList>
    </citation>
    <scope>NUCLEOTIDE SEQUENCE [LARGE SCALE GENOMIC DNA]</scope>
</reference>
<accession>A8PK34</accession>
<dbReference type="EMBL" id="AAQJ02000001">
    <property type="protein sequence ID" value="EDP46484.1"/>
    <property type="molecule type" value="Genomic_DNA"/>
</dbReference>
<dbReference type="Pfam" id="PF06299">
    <property type="entry name" value="DUF1045"/>
    <property type="match status" value="1"/>
</dbReference>
<proteinExistence type="predicted"/>
<gene>
    <name evidence="2" type="ORF">RICGR_0017</name>
</gene>